<proteinExistence type="predicted"/>
<dbReference type="KEGG" id="hbq:QI031_31110"/>
<dbReference type="AlphaFoldDB" id="A0AAJ6PCQ0"/>
<keyword evidence="1" id="KW-0614">Plasmid</keyword>
<name>A0AAJ6PCQ0_9CYAN</name>
<organism evidence="1 2">
    <name type="scientific">Halotia branconii CENA392</name>
    <dbReference type="NCBI Taxonomy" id="1539056"/>
    <lineage>
        <taxon>Bacteria</taxon>
        <taxon>Bacillati</taxon>
        <taxon>Cyanobacteriota</taxon>
        <taxon>Cyanophyceae</taxon>
        <taxon>Nostocales</taxon>
        <taxon>Nodulariaceae</taxon>
        <taxon>Halotia</taxon>
    </lineage>
</organism>
<keyword evidence="2" id="KW-1185">Reference proteome</keyword>
<reference evidence="1 2" key="1">
    <citation type="journal article" date="2023" name="Limnol Oceanogr Lett">
        <title>Environmental adaptations by the intertidal Antarctic cyanobacterium Halotia branconii CENA392 as revealed using long-read genome sequencing.</title>
        <authorList>
            <person name="Dextro R.B."/>
            <person name="Delbaje E."/>
            <person name="Freitas P.N.N."/>
            <person name="Geraldes V."/>
            <person name="Pinto E."/>
            <person name="Long P.F."/>
            <person name="Fiore M.F."/>
        </authorList>
    </citation>
    <scope>NUCLEOTIDE SEQUENCE [LARGE SCALE GENOMIC DNA]</scope>
    <source>
        <strain evidence="1 2">CENA392</strain>
        <plasmid evidence="1 2">unnamed1</plasmid>
    </source>
</reference>
<sequence>MSVILASSDDKKSQLHQQTNVKLEEIENIPQVIQIGEREVNYRDIRLDYYNKYLRTLKRLPSEGQSIKIHTKDSNIQRLLKQQLNDALEIYQIVGQLLDTGEVDINLNHPSTLPAIQVAIAEMNLATNPNDQATANEVCLNIAQRWQQDSRALEKAGLGTRSDVLQARYWAMQCGIQRMRLEKNNLNSSVNSEFQPQLQRPIKLEEIEPIILGKNNMIDLAPIDSKERLRREVEQIINPLIGYYNANIKLLKPVTTKQLLEIRTEDSDLQKLQKQLLPVAVEFNRLQGLRLTAGILTNTIGRGRNTGKAISNSTAEIMLSAIQIALANMNLATNLNERALANEVSLKIAQTWEKNAVLEEKTAFDKRIAVLSARYWRRHCEIQKLRTESK</sequence>
<dbReference type="Proteomes" id="UP001223520">
    <property type="component" value="Plasmid unnamed1"/>
</dbReference>
<dbReference type="RefSeq" id="WP_281486212.1">
    <property type="nucleotide sequence ID" value="NZ_CP124544.1"/>
</dbReference>
<dbReference type="EMBL" id="CP124544">
    <property type="protein sequence ID" value="WGV29011.1"/>
    <property type="molecule type" value="Genomic_DNA"/>
</dbReference>
<evidence type="ECO:0000313" key="1">
    <source>
        <dbReference type="EMBL" id="WGV29011.1"/>
    </source>
</evidence>
<evidence type="ECO:0000313" key="2">
    <source>
        <dbReference type="Proteomes" id="UP001223520"/>
    </source>
</evidence>
<geneLocation type="plasmid" evidence="1 2">
    <name>unnamed1</name>
</geneLocation>
<gene>
    <name evidence="1" type="ORF">QI031_31110</name>
</gene>
<accession>A0AAJ6PCQ0</accession>
<protein>
    <submittedName>
        <fullName evidence="1">Uncharacterized protein</fullName>
    </submittedName>
</protein>